<proteinExistence type="predicted"/>
<evidence type="ECO:0000313" key="2">
    <source>
        <dbReference type="Proteomes" id="UP000322667"/>
    </source>
</evidence>
<dbReference type="Proteomes" id="UP000322667">
    <property type="component" value="Chromosome A01"/>
</dbReference>
<protein>
    <submittedName>
        <fullName evidence="1">Uncharacterized protein</fullName>
    </submittedName>
</protein>
<dbReference type="EMBL" id="CM017610">
    <property type="protein sequence ID" value="TYI42943.1"/>
    <property type="molecule type" value="Genomic_DNA"/>
</dbReference>
<name>A0A5D2RR38_GOSTO</name>
<sequence length="48" mass="5262">MEIFKKPFGFSSNGSTVFHRRQCPQLCTNGIGVGKANGGEKADLLPHW</sequence>
<keyword evidence="2" id="KW-1185">Reference proteome</keyword>
<accession>A0A5D2RR38</accession>
<organism evidence="1 2">
    <name type="scientific">Gossypium tomentosum</name>
    <name type="common">Hawaiian cotton</name>
    <name type="synonym">Gossypium sandvicense</name>
    <dbReference type="NCBI Taxonomy" id="34277"/>
    <lineage>
        <taxon>Eukaryota</taxon>
        <taxon>Viridiplantae</taxon>
        <taxon>Streptophyta</taxon>
        <taxon>Embryophyta</taxon>
        <taxon>Tracheophyta</taxon>
        <taxon>Spermatophyta</taxon>
        <taxon>Magnoliopsida</taxon>
        <taxon>eudicotyledons</taxon>
        <taxon>Gunneridae</taxon>
        <taxon>Pentapetalae</taxon>
        <taxon>rosids</taxon>
        <taxon>malvids</taxon>
        <taxon>Malvales</taxon>
        <taxon>Malvaceae</taxon>
        <taxon>Malvoideae</taxon>
        <taxon>Gossypium</taxon>
    </lineage>
</organism>
<reference evidence="1 2" key="1">
    <citation type="submission" date="2019-07" db="EMBL/GenBank/DDBJ databases">
        <title>WGS assembly of Gossypium tomentosum.</title>
        <authorList>
            <person name="Chen Z.J."/>
            <person name="Sreedasyam A."/>
            <person name="Ando A."/>
            <person name="Song Q."/>
            <person name="De L."/>
            <person name="Hulse-Kemp A."/>
            <person name="Ding M."/>
            <person name="Ye W."/>
            <person name="Kirkbride R."/>
            <person name="Jenkins J."/>
            <person name="Plott C."/>
            <person name="Lovell J."/>
            <person name="Lin Y.-M."/>
            <person name="Vaughn R."/>
            <person name="Liu B."/>
            <person name="Li W."/>
            <person name="Simpson S."/>
            <person name="Scheffler B."/>
            <person name="Saski C."/>
            <person name="Grover C."/>
            <person name="Hu G."/>
            <person name="Conover J."/>
            <person name="Carlson J."/>
            <person name="Shu S."/>
            <person name="Boston L."/>
            <person name="Williams M."/>
            <person name="Peterson D."/>
            <person name="Mcgee K."/>
            <person name="Jones D."/>
            <person name="Wendel J."/>
            <person name="Stelly D."/>
            <person name="Grimwood J."/>
            <person name="Schmutz J."/>
        </authorList>
    </citation>
    <scope>NUCLEOTIDE SEQUENCE [LARGE SCALE GENOMIC DNA]</scope>
    <source>
        <strain evidence="1">7179.01</strain>
    </source>
</reference>
<gene>
    <name evidence="1" type="ORF">ES332_A01G134000v1</name>
</gene>
<evidence type="ECO:0000313" key="1">
    <source>
        <dbReference type="EMBL" id="TYI42943.1"/>
    </source>
</evidence>
<dbReference type="AlphaFoldDB" id="A0A5D2RR38"/>